<protein>
    <submittedName>
        <fullName evidence="4">Fumarylacetoacetate hydrolase family protein</fullName>
    </submittedName>
</protein>
<dbReference type="EMBL" id="JAGSOG010000434">
    <property type="protein sequence ID" value="MBR7839368.1"/>
    <property type="molecule type" value="Genomic_DNA"/>
</dbReference>
<dbReference type="PANTHER" id="PTHR42796:SF4">
    <property type="entry name" value="FUMARYLACETOACETATE HYDROLASE DOMAIN-CONTAINING PROTEIN 2A"/>
    <property type="match status" value="1"/>
</dbReference>
<evidence type="ECO:0000313" key="5">
    <source>
        <dbReference type="Proteomes" id="UP000675781"/>
    </source>
</evidence>
<name>A0A941IVH4_9ACTN</name>
<dbReference type="RefSeq" id="WP_212533805.1">
    <property type="nucleotide sequence ID" value="NZ_JAGSOG010000434.1"/>
</dbReference>
<keyword evidence="5" id="KW-1185">Reference proteome</keyword>
<dbReference type="InterPro" id="IPR036663">
    <property type="entry name" value="Fumarylacetoacetase_C_sf"/>
</dbReference>
<accession>A0A941IVH4</accession>
<feature type="domain" description="Fumarylacetoacetase-like C-terminal" evidence="3">
    <location>
        <begin position="75"/>
        <end position="281"/>
    </location>
</feature>
<dbReference type="GO" id="GO:0046872">
    <property type="term" value="F:metal ion binding"/>
    <property type="evidence" value="ECO:0007669"/>
    <property type="project" value="UniProtKB-KW"/>
</dbReference>
<gene>
    <name evidence="4" type="ORF">KDL01_39275</name>
</gene>
<keyword evidence="2" id="KW-0479">Metal-binding</keyword>
<dbReference type="Proteomes" id="UP000675781">
    <property type="component" value="Unassembled WGS sequence"/>
</dbReference>
<dbReference type="GO" id="GO:0016787">
    <property type="term" value="F:hydrolase activity"/>
    <property type="evidence" value="ECO:0007669"/>
    <property type="project" value="UniProtKB-KW"/>
</dbReference>
<dbReference type="SUPFAM" id="SSF56529">
    <property type="entry name" value="FAH"/>
    <property type="match status" value="1"/>
</dbReference>
<comment type="similarity">
    <text evidence="1">Belongs to the FAH family.</text>
</comment>
<proteinExistence type="inferred from homology"/>
<comment type="caution">
    <text evidence="4">The sequence shown here is derived from an EMBL/GenBank/DDBJ whole genome shotgun (WGS) entry which is preliminary data.</text>
</comment>
<dbReference type="Gene3D" id="3.90.850.10">
    <property type="entry name" value="Fumarylacetoacetase-like, C-terminal domain"/>
    <property type="match status" value="1"/>
</dbReference>
<dbReference type="GO" id="GO:0044281">
    <property type="term" value="P:small molecule metabolic process"/>
    <property type="evidence" value="ECO:0007669"/>
    <property type="project" value="UniProtKB-ARBA"/>
</dbReference>
<evidence type="ECO:0000259" key="3">
    <source>
        <dbReference type="Pfam" id="PF01557"/>
    </source>
</evidence>
<dbReference type="PANTHER" id="PTHR42796">
    <property type="entry name" value="FUMARYLACETOACETATE HYDROLASE DOMAIN-CONTAINING PROTEIN 2A-RELATED"/>
    <property type="match status" value="1"/>
</dbReference>
<dbReference type="AlphaFoldDB" id="A0A941IVH4"/>
<evidence type="ECO:0000256" key="1">
    <source>
        <dbReference type="ARBA" id="ARBA00010211"/>
    </source>
</evidence>
<organism evidence="4 5">
    <name type="scientific">Actinospica durhamensis</name>
    <dbReference type="NCBI Taxonomy" id="1508375"/>
    <lineage>
        <taxon>Bacteria</taxon>
        <taxon>Bacillati</taxon>
        <taxon>Actinomycetota</taxon>
        <taxon>Actinomycetes</taxon>
        <taxon>Catenulisporales</taxon>
        <taxon>Actinospicaceae</taxon>
        <taxon>Actinospica</taxon>
    </lineage>
</organism>
<keyword evidence="4" id="KW-0378">Hydrolase</keyword>
<dbReference type="InterPro" id="IPR051121">
    <property type="entry name" value="FAH"/>
</dbReference>
<evidence type="ECO:0000313" key="4">
    <source>
        <dbReference type="EMBL" id="MBR7839368.1"/>
    </source>
</evidence>
<evidence type="ECO:0000256" key="2">
    <source>
        <dbReference type="ARBA" id="ARBA00022723"/>
    </source>
</evidence>
<reference evidence="4" key="1">
    <citation type="submission" date="2021-04" db="EMBL/GenBank/DDBJ databases">
        <title>Genome based classification of Actinospica acidithermotolerans sp. nov., an actinobacterium isolated from an Indonesian hot spring.</title>
        <authorList>
            <person name="Kusuma A.B."/>
            <person name="Putra K.E."/>
            <person name="Nafisah S."/>
            <person name="Loh J."/>
            <person name="Nouioui I."/>
            <person name="Goodfellow M."/>
        </authorList>
    </citation>
    <scope>NUCLEOTIDE SEQUENCE</scope>
    <source>
        <strain evidence="4">CSCA 57</strain>
    </source>
</reference>
<sequence>MKLATLRLPSSGATRAARLDESADVLVELDAPDLGAFLARPDWQRRALAATAAAGERTHRVADADFAPVVPQPSKIVCVGLNYRNHILEMGRELPAYPTLFAKFADSLTGARDEIAKPEETEALDWEAELALVIGKPVRRAVGAEAEAAIAGFTVLNDVTCRDWQYRTQQWLQGKAWDSCTPIGPYLVTPDELPGGVRPDLEVTLELDGEVMQHDSTADLLFDPVALVEYVSTLVRLNPGDVIATGTPGGVGHARKPARHLEAGALMVTRIAHLGELRNRVTAPAAAPHAAHMQPPSTTR</sequence>
<dbReference type="InterPro" id="IPR011234">
    <property type="entry name" value="Fumarylacetoacetase-like_C"/>
</dbReference>
<dbReference type="Pfam" id="PF01557">
    <property type="entry name" value="FAA_hydrolase"/>
    <property type="match status" value="1"/>
</dbReference>